<evidence type="ECO:0000313" key="1">
    <source>
        <dbReference type="EMBL" id="GAB91671.1"/>
    </source>
</evidence>
<keyword evidence="2" id="KW-1185">Reference proteome</keyword>
<comment type="caution">
    <text evidence="1">The sequence shown here is derived from an EMBL/GenBank/DDBJ whole genome shotgun (WGS) entry which is preliminary data.</text>
</comment>
<organism evidence="1 2">
    <name type="scientific">Gordonia rhizosphera NBRC 16068</name>
    <dbReference type="NCBI Taxonomy" id="1108045"/>
    <lineage>
        <taxon>Bacteria</taxon>
        <taxon>Bacillati</taxon>
        <taxon>Actinomycetota</taxon>
        <taxon>Actinomycetes</taxon>
        <taxon>Mycobacteriales</taxon>
        <taxon>Gordoniaceae</taxon>
        <taxon>Gordonia</taxon>
    </lineage>
</organism>
<dbReference type="STRING" id="1108045.GORHZ_141_00460"/>
<proteinExistence type="predicted"/>
<accession>K6WD63</accession>
<protein>
    <recommendedName>
        <fullName evidence="3">Polyketide cyclase</fullName>
    </recommendedName>
</protein>
<reference evidence="1 2" key="1">
    <citation type="submission" date="2012-08" db="EMBL/GenBank/DDBJ databases">
        <title>Whole genome shotgun sequence of Gordonia rhizosphera NBRC 16068.</title>
        <authorList>
            <person name="Takarada H."/>
            <person name="Isaki S."/>
            <person name="Hosoyama A."/>
            <person name="Tsuchikane K."/>
            <person name="Katsumata H."/>
            <person name="Baba S."/>
            <person name="Ohji S."/>
            <person name="Yamazaki S."/>
            <person name="Fujita N."/>
        </authorList>
    </citation>
    <scope>NUCLEOTIDE SEQUENCE [LARGE SCALE GENOMIC DNA]</scope>
    <source>
        <strain evidence="1 2">NBRC 16068</strain>
    </source>
</reference>
<dbReference type="AlphaFoldDB" id="K6WD63"/>
<name>K6WD63_9ACTN</name>
<evidence type="ECO:0000313" key="2">
    <source>
        <dbReference type="Proteomes" id="UP000008363"/>
    </source>
</evidence>
<dbReference type="eggNOG" id="COG2867">
    <property type="taxonomic scope" value="Bacteria"/>
</dbReference>
<dbReference type="Proteomes" id="UP000008363">
    <property type="component" value="Unassembled WGS sequence"/>
</dbReference>
<sequence length="189" mass="20896">MGLTDLRSRCACGFRSVRLRFIMVVSMMSGIHELGVTAAMRTRFEFDLHTTATPEQVVEVLTDFSSNRPKRWPALSAKLYRVHRVGDTDADVQEGQDFPKFYAIWHYDWSTPGTVTMTVTDSDYAASGGIHSIVATAGHDGGSDVHGIWDITAKNTSANIGVAVMRVAGARFFRVYYRRVLDGVATGTR</sequence>
<dbReference type="EMBL" id="BAHC01000141">
    <property type="protein sequence ID" value="GAB91671.1"/>
    <property type="molecule type" value="Genomic_DNA"/>
</dbReference>
<evidence type="ECO:0008006" key="3">
    <source>
        <dbReference type="Google" id="ProtNLM"/>
    </source>
</evidence>
<dbReference type="SUPFAM" id="SSF55961">
    <property type="entry name" value="Bet v1-like"/>
    <property type="match status" value="1"/>
</dbReference>
<gene>
    <name evidence="1" type="ORF">GORHZ_141_00460</name>
</gene>